<dbReference type="EMBL" id="DSJT01000005">
    <property type="protein sequence ID" value="HEF86988.1"/>
    <property type="molecule type" value="Genomic_DNA"/>
</dbReference>
<accession>A0A7C2BKH6</accession>
<sequence length="75" mass="8743">MGRSTPSLWISVSEYVERLRKISEMLPGDERERILRFLDDIESTISLCMHTGVADPLEVLFIHLIRKMGKECKEH</sequence>
<evidence type="ECO:0000313" key="1">
    <source>
        <dbReference type="EMBL" id="HEF86988.1"/>
    </source>
</evidence>
<organism evidence="1">
    <name type="scientific">Thermosphaera aggregans</name>
    <dbReference type="NCBI Taxonomy" id="54254"/>
    <lineage>
        <taxon>Archaea</taxon>
        <taxon>Thermoproteota</taxon>
        <taxon>Thermoprotei</taxon>
        <taxon>Desulfurococcales</taxon>
        <taxon>Desulfurococcaceae</taxon>
        <taxon>Thermosphaera</taxon>
    </lineage>
</organism>
<protein>
    <submittedName>
        <fullName evidence="1">Uncharacterized protein</fullName>
    </submittedName>
</protein>
<gene>
    <name evidence="1" type="ORF">ENP55_01515</name>
</gene>
<comment type="caution">
    <text evidence="1">The sequence shown here is derived from an EMBL/GenBank/DDBJ whole genome shotgun (WGS) entry which is preliminary data.</text>
</comment>
<name>A0A7C2BKH6_9CREN</name>
<dbReference type="AlphaFoldDB" id="A0A7C2BKH6"/>
<reference evidence="1" key="1">
    <citation type="journal article" date="2020" name="mSystems">
        <title>Genome- and Community-Level Interaction Insights into Carbon Utilization and Element Cycling Functions of Hydrothermarchaeota in Hydrothermal Sediment.</title>
        <authorList>
            <person name="Zhou Z."/>
            <person name="Liu Y."/>
            <person name="Xu W."/>
            <person name="Pan J."/>
            <person name="Luo Z.H."/>
            <person name="Li M."/>
        </authorList>
    </citation>
    <scope>NUCLEOTIDE SEQUENCE [LARGE SCALE GENOMIC DNA]</scope>
    <source>
        <strain evidence="1">SpSt-23</strain>
    </source>
</reference>
<proteinExistence type="predicted"/>